<organism evidence="2 3">
    <name type="scientific">Paenibacillus whitsoniae</name>
    <dbReference type="NCBI Taxonomy" id="2496558"/>
    <lineage>
        <taxon>Bacteria</taxon>
        <taxon>Bacillati</taxon>
        <taxon>Bacillota</taxon>
        <taxon>Bacilli</taxon>
        <taxon>Bacillales</taxon>
        <taxon>Paenibacillaceae</taxon>
        <taxon>Paenibacillus</taxon>
    </lineage>
</organism>
<dbReference type="PROSITE" id="PS51186">
    <property type="entry name" value="GNAT"/>
    <property type="match status" value="1"/>
</dbReference>
<evidence type="ECO:0000313" key="3">
    <source>
        <dbReference type="Proteomes" id="UP000276128"/>
    </source>
</evidence>
<sequence length="162" mass="18708">MLHFMPAVADDELFLYELYAETRRNEFHALGWDAAQLNTFLRMQFDAQRRSYRAKYADLKKSIIYQNGERIGQISQAVSEDAIVLVDIIISHLYRNQGVGTKLLLQLQETARQQGLGVRLHVLETNPAQRLYDRLGFLVTGEHSPYVSMEWNESSYIDSPVN</sequence>
<dbReference type="SUPFAM" id="SSF55729">
    <property type="entry name" value="Acyl-CoA N-acyltransferases (Nat)"/>
    <property type="match status" value="1"/>
</dbReference>
<dbReference type="GO" id="GO:0016747">
    <property type="term" value="F:acyltransferase activity, transferring groups other than amino-acyl groups"/>
    <property type="evidence" value="ECO:0007669"/>
    <property type="project" value="InterPro"/>
</dbReference>
<dbReference type="RefSeq" id="WP_126142440.1">
    <property type="nucleotide sequence ID" value="NZ_RXHU01000049.1"/>
</dbReference>
<keyword evidence="3" id="KW-1185">Reference proteome</keyword>
<evidence type="ECO:0000313" key="2">
    <source>
        <dbReference type="EMBL" id="RTE08541.1"/>
    </source>
</evidence>
<keyword evidence="2" id="KW-0808">Transferase</keyword>
<protein>
    <submittedName>
        <fullName evidence="2">N-acetyltransferase</fullName>
    </submittedName>
</protein>
<dbReference type="Proteomes" id="UP000276128">
    <property type="component" value="Unassembled WGS sequence"/>
</dbReference>
<dbReference type="CDD" id="cd04301">
    <property type="entry name" value="NAT_SF"/>
    <property type="match status" value="1"/>
</dbReference>
<accession>A0A3S0ANK5</accession>
<name>A0A3S0ANK5_9BACL</name>
<dbReference type="OrthoDB" id="794462at2"/>
<comment type="caution">
    <text evidence="2">The sequence shown here is derived from an EMBL/GenBank/DDBJ whole genome shotgun (WGS) entry which is preliminary data.</text>
</comment>
<dbReference type="EMBL" id="RXHU01000049">
    <property type="protein sequence ID" value="RTE08541.1"/>
    <property type="molecule type" value="Genomic_DNA"/>
</dbReference>
<evidence type="ECO:0000259" key="1">
    <source>
        <dbReference type="PROSITE" id="PS51186"/>
    </source>
</evidence>
<dbReference type="InterPro" id="IPR000182">
    <property type="entry name" value="GNAT_dom"/>
</dbReference>
<dbReference type="InterPro" id="IPR016181">
    <property type="entry name" value="Acyl_CoA_acyltransferase"/>
</dbReference>
<dbReference type="Gene3D" id="3.40.630.30">
    <property type="match status" value="1"/>
</dbReference>
<dbReference type="AlphaFoldDB" id="A0A3S0ANK5"/>
<gene>
    <name evidence="2" type="ORF">EJQ19_17060</name>
</gene>
<dbReference type="Pfam" id="PF00583">
    <property type="entry name" value="Acetyltransf_1"/>
    <property type="match status" value="1"/>
</dbReference>
<proteinExistence type="predicted"/>
<reference evidence="2 3" key="1">
    <citation type="submission" date="2018-12" db="EMBL/GenBank/DDBJ databases">
        <title>Bacillus ochoae sp. nov., Paenibacillus whitsoniae sp. nov., Paenibacillus spiritus sp. nov. Isolated from the Mars Exploration Rover during spacecraft assembly.</title>
        <authorList>
            <person name="Seuylemezian A."/>
            <person name="Vaishampayan P."/>
        </authorList>
    </citation>
    <scope>NUCLEOTIDE SEQUENCE [LARGE SCALE GENOMIC DNA]</scope>
    <source>
        <strain evidence="2 3">MER 54</strain>
    </source>
</reference>
<feature type="domain" description="N-acetyltransferase" evidence="1">
    <location>
        <begin position="2"/>
        <end position="158"/>
    </location>
</feature>